<dbReference type="OrthoDB" id="7783713at2759"/>
<dbReference type="AlphaFoldDB" id="A0A9J6C9E5"/>
<comment type="caution">
    <text evidence="1">The sequence shown here is derived from an EMBL/GenBank/DDBJ whole genome shotgun (WGS) entry which is preliminary data.</text>
</comment>
<evidence type="ECO:0000313" key="2">
    <source>
        <dbReference type="Proteomes" id="UP001107558"/>
    </source>
</evidence>
<sequence>MSEYRKEVSKVVYNDRYGYAIAFYPPPHMRDTKLEILERSKKINLPSVRPKCKPEPTRVWKLRETPSDFLKRKNIEREIEVLHDTCQKAKDLFRKARDLDYNRNEMLYPSYKNSTHSRNVNDVIHDVEKIYETCLMPKKKEDEKESKPKSVISDIHESCEHKISKRRQDAIHEIQVYCDSIDKLYKRIEDLSNAFKEEKEEQEIVL</sequence>
<name>A0A9J6C9E5_POLVA</name>
<dbReference type="Proteomes" id="UP001107558">
    <property type="component" value="Chromosome 2"/>
</dbReference>
<organism evidence="1 2">
    <name type="scientific">Polypedilum vanderplanki</name>
    <name type="common">Sleeping chironomid midge</name>
    <dbReference type="NCBI Taxonomy" id="319348"/>
    <lineage>
        <taxon>Eukaryota</taxon>
        <taxon>Metazoa</taxon>
        <taxon>Ecdysozoa</taxon>
        <taxon>Arthropoda</taxon>
        <taxon>Hexapoda</taxon>
        <taxon>Insecta</taxon>
        <taxon>Pterygota</taxon>
        <taxon>Neoptera</taxon>
        <taxon>Endopterygota</taxon>
        <taxon>Diptera</taxon>
        <taxon>Nematocera</taxon>
        <taxon>Chironomoidea</taxon>
        <taxon>Chironomidae</taxon>
        <taxon>Chironominae</taxon>
        <taxon>Polypedilum</taxon>
        <taxon>Polypedilum</taxon>
    </lineage>
</organism>
<gene>
    <name evidence="1" type="ORF">PVAND_008408</name>
</gene>
<evidence type="ECO:0000313" key="1">
    <source>
        <dbReference type="EMBL" id="KAG5678764.1"/>
    </source>
</evidence>
<keyword evidence="2" id="KW-1185">Reference proteome</keyword>
<protein>
    <submittedName>
        <fullName evidence="1">Uncharacterized protein</fullName>
    </submittedName>
</protein>
<dbReference type="EMBL" id="JADBJN010000002">
    <property type="protein sequence ID" value="KAG5678764.1"/>
    <property type="molecule type" value="Genomic_DNA"/>
</dbReference>
<accession>A0A9J6C9E5</accession>
<proteinExistence type="predicted"/>
<reference evidence="1" key="1">
    <citation type="submission" date="2021-03" db="EMBL/GenBank/DDBJ databases">
        <title>Chromosome level genome of the anhydrobiotic midge Polypedilum vanderplanki.</title>
        <authorList>
            <person name="Yoshida Y."/>
            <person name="Kikawada T."/>
            <person name="Gusev O."/>
        </authorList>
    </citation>
    <scope>NUCLEOTIDE SEQUENCE</scope>
    <source>
        <strain evidence="1">NIAS01</strain>
        <tissue evidence="1">Whole body or cell culture</tissue>
    </source>
</reference>